<dbReference type="Gene3D" id="3.30.1120.80">
    <property type="match status" value="1"/>
</dbReference>
<dbReference type="InterPro" id="IPR017850">
    <property type="entry name" value="Alkaline_phosphatase_core_sf"/>
</dbReference>
<evidence type="ECO:0000256" key="7">
    <source>
        <dbReference type="PIRSR" id="PIRSR005091-2"/>
    </source>
</evidence>
<dbReference type="GO" id="GO:0046872">
    <property type="term" value="F:metal ion binding"/>
    <property type="evidence" value="ECO:0007669"/>
    <property type="project" value="UniProtKB-KW"/>
</dbReference>
<keyword evidence="3 9" id="KW-0812">Transmembrane</keyword>
<feature type="domain" description="Sulfatase N-terminal" evidence="10">
    <location>
        <begin position="302"/>
        <end position="567"/>
    </location>
</feature>
<evidence type="ECO:0000259" key="10">
    <source>
        <dbReference type="Pfam" id="PF00884"/>
    </source>
</evidence>
<reference evidence="11 12" key="1">
    <citation type="submission" date="2020-07" db="EMBL/GenBank/DDBJ databases">
        <title>Genomic Encyclopedia of Type Strains, Phase IV (KMG-V): Genome sequencing to study the core and pangenomes of soil and plant-associated prokaryotes.</title>
        <authorList>
            <person name="Whitman W."/>
        </authorList>
    </citation>
    <scope>NUCLEOTIDE SEQUENCE [LARGE SCALE GENOMIC DNA]</scope>
    <source>
        <strain evidence="11 12">SAS40</strain>
    </source>
</reference>
<dbReference type="PANTHER" id="PTHR47371:SF3">
    <property type="entry name" value="PHOSPHOGLYCEROL TRANSFERASE I"/>
    <property type="match status" value="1"/>
</dbReference>
<feature type="transmembrane region" description="Helical" evidence="9">
    <location>
        <begin position="197"/>
        <end position="215"/>
    </location>
</feature>
<evidence type="ECO:0000256" key="3">
    <source>
        <dbReference type="ARBA" id="ARBA00022692"/>
    </source>
</evidence>
<organism evidence="11 12">
    <name type="scientific">Pigmentiphaga litoralis</name>
    <dbReference type="NCBI Taxonomy" id="516702"/>
    <lineage>
        <taxon>Bacteria</taxon>
        <taxon>Pseudomonadati</taxon>
        <taxon>Pseudomonadota</taxon>
        <taxon>Betaproteobacteria</taxon>
        <taxon>Burkholderiales</taxon>
        <taxon>Alcaligenaceae</taxon>
        <taxon>Pigmentiphaga</taxon>
    </lineage>
</organism>
<dbReference type="GO" id="GO:0016740">
    <property type="term" value="F:transferase activity"/>
    <property type="evidence" value="ECO:0007669"/>
    <property type="project" value="UniProtKB-KW"/>
</dbReference>
<keyword evidence="7" id="KW-0479">Metal-binding</keyword>
<feature type="binding site" evidence="8">
    <location>
        <position position="517"/>
    </location>
    <ligand>
        <name>Mn(2+)</name>
        <dbReference type="ChEBI" id="CHEBI:29035"/>
    </ligand>
</feature>
<accession>A0A7Y9IXM7</accession>
<protein>
    <submittedName>
        <fullName evidence="11">Phosphoglycerol transferase MdoB-like AlkP superfamily enzyme</fullName>
    </submittedName>
</protein>
<evidence type="ECO:0000313" key="11">
    <source>
        <dbReference type="EMBL" id="NYE84986.1"/>
    </source>
</evidence>
<evidence type="ECO:0000256" key="4">
    <source>
        <dbReference type="ARBA" id="ARBA00022989"/>
    </source>
</evidence>
<dbReference type="AlphaFoldDB" id="A0A7Y9IXM7"/>
<dbReference type="GO" id="GO:0005886">
    <property type="term" value="C:plasma membrane"/>
    <property type="evidence" value="ECO:0007669"/>
    <property type="project" value="UniProtKB-SubCell"/>
</dbReference>
<feature type="active site" evidence="6">
    <location>
        <position position="348"/>
    </location>
</feature>
<keyword evidence="2" id="KW-1003">Cell membrane</keyword>
<evidence type="ECO:0000256" key="8">
    <source>
        <dbReference type="PIRSR" id="PIRSR005091-3"/>
    </source>
</evidence>
<keyword evidence="5 9" id="KW-0472">Membrane</keyword>
<dbReference type="InterPro" id="IPR050448">
    <property type="entry name" value="OpgB/LTA_synthase_biosynth"/>
</dbReference>
<keyword evidence="4 9" id="KW-1133">Transmembrane helix</keyword>
<evidence type="ECO:0000256" key="5">
    <source>
        <dbReference type="ARBA" id="ARBA00023136"/>
    </source>
</evidence>
<feature type="binding site" evidence="8">
    <location>
        <position position="348"/>
    </location>
    <ligand>
        <name>Mn(2+)</name>
        <dbReference type="ChEBI" id="CHEBI:29035"/>
    </ligand>
</feature>
<dbReference type="SUPFAM" id="SSF53649">
    <property type="entry name" value="Alkaline phosphatase-like"/>
    <property type="match status" value="1"/>
</dbReference>
<gene>
    <name evidence="11" type="ORF">FHW18_004293</name>
</gene>
<comment type="subcellular location">
    <subcellularLocation>
        <location evidence="1">Cell membrane</location>
        <topology evidence="1">Multi-pass membrane protein</topology>
    </subcellularLocation>
</comment>
<comment type="caution">
    <text evidence="11">The sequence shown here is derived from an EMBL/GenBank/DDBJ whole genome shotgun (WGS) entry which is preliminary data.</text>
</comment>
<keyword evidence="11" id="KW-0808">Transferase</keyword>
<feature type="binding site" evidence="7">
    <location>
        <position position="464"/>
    </location>
    <ligand>
        <name>substrate</name>
    </ligand>
</feature>
<dbReference type="InterPro" id="IPR000917">
    <property type="entry name" value="Sulfatase_N"/>
</dbReference>
<name>A0A7Y9IXM7_9BURK</name>
<dbReference type="Gene3D" id="3.40.720.10">
    <property type="entry name" value="Alkaline Phosphatase, subunit A"/>
    <property type="match status" value="1"/>
</dbReference>
<sequence>MSSVKTLPPAAALLPVSAPLSLRNGRLALFGLVWLAYLATSFITRVVLSAVSLHDGLVSWAMLPRAFAMGMLLDSVTGLYLCGGLAVYLWLAPRRLFASRFGRRLVFAGFVVTIAAFVYLVAAEVFFFDEFNARFNYTAVEYLIYPTEVFTNIRESYPVGRALLTAISIGLSATFLLRHRIRQAFQDDAGTLRLRTLAMLVFGVLVALSLEGLSLQNAQGANTNRISGELADNGVYSFFSALKNADIDYDRYYATLSDTDAAVRLRRLVQQSNTQFLPPSVTTHPLARQVDNSDLGPPRKLHVIVLLQESLGSEFVGSLGGRDLTPNVDRIARDGVSFTHLYASGTRTVRGMEALTTSLAPVPPEAVVKRSHNEGLFNLSTVARRAGYAPTFIYGGYGTFDNMNAFFGGNGWRVVDRVDMPKPRFSNIWGIADEELMDNALDVFDQQVAHGEKIFSVVMSTSNHKPFTFPEGIAGVQAKGGGRDAGVRYADYAIGKFYDKLKTRPWYRDTVLVVTGDHGARVYGRAQIPVPTYSVPFIVHAPAYLAPQRVDTLASQIDIGPTLLGMLHLSYESRLPGRDILRMKPEDGYAVFNHNRNIAMLRGDQIATLGFGKTVQTETYDAASGELRPAPHNPVLEQDAQAMFQMSYDLFATGRQRE</sequence>
<dbReference type="Pfam" id="PF00884">
    <property type="entry name" value="Sulfatase"/>
    <property type="match status" value="1"/>
</dbReference>
<dbReference type="PANTHER" id="PTHR47371">
    <property type="entry name" value="LIPOTEICHOIC ACID SYNTHASE"/>
    <property type="match status" value="1"/>
</dbReference>
<feature type="binding site" evidence="8">
    <location>
        <position position="518"/>
    </location>
    <ligand>
        <name>Mn(2+)</name>
        <dbReference type="ChEBI" id="CHEBI:29035"/>
    </ligand>
</feature>
<feature type="transmembrane region" description="Helical" evidence="9">
    <location>
        <begin position="27"/>
        <end position="48"/>
    </location>
</feature>
<keyword evidence="12" id="KW-1185">Reference proteome</keyword>
<dbReference type="PIRSF" id="PIRSF005091">
    <property type="entry name" value="Mmb_sulf_HI1246"/>
    <property type="match status" value="1"/>
</dbReference>
<evidence type="ECO:0000256" key="6">
    <source>
        <dbReference type="PIRSR" id="PIRSR005091-1"/>
    </source>
</evidence>
<feature type="transmembrane region" description="Helical" evidence="9">
    <location>
        <begin position="68"/>
        <end position="93"/>
    </location>
</feature>
<feature type="binding site" evidence="8">
    <location>
        <position position="309"/>
    </location>
    <ligand>
        <name>Mn(2+)</name>
        <dbReference type="ChEBI" id="CHEBI:29035"/>
    </ligand>
</feature>
<dbReference type="CDD" id="cd16015">
    <property type="entry name" value="LTA_synthase"/>
    <property type="match status" value="1"/>
</dbReference>
<dbReference type="Proteomes" id="UP000542125">
    <property type="component" value="Unassembled WGS sequence"/>
</dbReference>
<evidence type="ECO:0000256" key="1">
    <source>
        <dbReference type="ARBA" id="ARBA00004651"/>
    </source>
</evidence>
<dbReference type="EMBL" id="JACBYR010000002">
    <property type="protein sequence ID" value="NYE84986.1"/>
    <property type="molecule type" value="Genomic_DNA"/>
</dbReference>
<proteinExistence type="predicted"/>
<dbReference type="RefSeq" id="WP_179589009.1">
    <property type="nucleotide sequence ID" value="NZ_JACBYR010000002.1"/>
</dbReference>
<evidence type="ECO:0000313" key="12">
    <source>
        <dbReference type="Proteomes" id="UP000542125"/>
    </source>
</evidence>
<evidence type="ECO:0000256" key="2">
    <source>
        <dbReference type="ARBA" id="ARBA00022475"/>
    </source>
</evidence>
<evidence type="ECO:0000256" key="9">
    <source>
        <dbReference type="SAM" id="Phobius"/>
    </source>
</evidence>
<keyword evidence="7" id="KW-0464">Manganese</keyword>
<feature type="transmembrane region" description="Helical" evidence="9">
    <location>
        <begin position="105"/>
        <end position="128"/>
    </location>
</feature>
<dbReference type="InterPro" id="IPR012160">
    <property type="entry name" value="LtaS-like"/>
</dbReference>
<feature type="transmembrane region" description="Helical" evidence="9">
    <location>
        <begin position="159"/>
        <end position="177"/>
    </location>
</feature>